<dbReference type="AlphaFoldDB" id="A0A0F9QF88"/>
<organism evidence="1">
    <name type="scientific">marine sediment metagenome</name>
    <dbReference type="NCBI Taxonomy" id="412755"/>
    <lineage>
        <taxon>unclassified sequences</taxon>
        <taxon>metagenomes</taxon>
        <taxon>ecological metagenomes</taxon>
    </lineage>
</organism>
<comment type="caution">
    <text evidence="1">The sequence shown here is derived from an EMBL/GenBank/DDBJ whole genome shotgun (WGS) entry which is preliminary data.</text>
</comment>
<dbReference type="EMBL" id="LAZR01004092">
    <property type="protein sequence ID" value="KKN11866.1"/>
    <property type="molecule type" value="Genomic_DNA"/>
</dbReference>
<evidence type="ECO:0000313" key="1">
    <source>
        <dbReference type="EMBL" id="KKN11866.1"/>
    </source>
</evidence>
<protein>
    <submittedName>
        <fullName evidence="1">Uncharacterized protein</fullName>
    </submittedName>
</protein>
<accession>A0A0F9QF88</accession>
<sequence>MLGRAERRFRTAKVVKKRVRMVRDLDGWDREPGRFRKMDPIDCGHTRCGVCRTNRRQLGPTRQELTHVGTP</sequence>
<name>A0A0F9QF88_9ZZZZ</name>
<reference evidence="1" key="1">
    <citation type="journal article" date="2015" name="Nature">
        <title>Complex archaea that bridge the gap between prokaryotes and eukaryotes.</title>
        <authorList>
            <person name="Spang A."/>
            <person name="Saw J.H."/>
            <person name="Jorgensen S.L."/>
            <person name="Zaremba-Niedzwiedzka K."/>
            <person name="Martijn J."/>
            <person name="Lind A.E."/>
            <person name="van Eijk R."/>
            <person name="Schleper C."/>
            <person name="Guy L."/>
            <person name="Ettema T.J."/>
        </authorList>
    </citation>
    <scope>NUCLEOTIDE SEQUENCE</scope>
</reference>
<proteinExistence type="predicted"/>
<gene>
    <name evidence="1" type="ORF">LCGC14_1022130</name>
</gene>